<dbReference type="InterPro" id="IPR000150">
    <property type="entry name" value="Cof"/>
</dbReference>
<dbReference type="GO" id="GO:0016787">
    <property type="term" value="F:hydrolase activity"/>
    <property type="evidence" value="ECO:0007669"/>
    <property type="project" value="UniProtKB-KW"/>
</dbReference>
<dbReference type="EC" id="3.1.3.-" evidence="1"/>
<dbReference type="PANTHER" id="PTHR10000:SF8">
    <property type="entry name" value="HAD SUPERFAMILY HYDROLASE-LIKE, TYPE 3"/>
    <property type="match status" value="1"/>
</dbReference>
<dbReference type="Pfam" id="PF08282">
    <property type="entry name" value="Hydrolase_3"/>
    <property type="match status" value="1"/>
</dbReference>
<evidence type="ECO:0000313" key="1">
    <source>
        <dbReference type="EMBL" id="MFC5631252.1"/>
    </source>
</evidence>
<dbReference type="Gene3D" id="3.30.1240.10">
    <property type="match status" value="1"/>
</dbReference>
<gene>
    <name evidence="1" type="ORF">ACFPQ3_06605</name>
</gene>
<dbReference type="InterPro" id="IPR023214">
    <property type="entry name" value="HAD_sf"/>
</dbReference>
<dbReference type="SFLD" id="SFLDG01140">
    <property type="entry name" value="C2.B:_Phosphomannomutase_and_P"/>
    <property type="match status" value="1"/>
</dbReference>
<dbReference type="PANTHER" id="PTHR10000">
    <property type="entry name" value="PHOSPHOSERINE PHOSPHATASE"/>
    <property type="match status" value="1"/>
</dbReference>
<name>A0ABW0UD30_9STRE</name>
<evidence type="ECO:0000313" key="2">
    <source>
        <dbReference type="Proteomes" id="UP001596110"/>
    </source>
</evidence>
<dbReference type="PROSITE" id="PS01229">
    <property type="entry name" value="COF_2"/>
    <property type="match status" value="1"/>
</dbReference>
<comment type="caution">
    <text evidence="1">The sequence shown here is derived from an EMBL/GenBank/DDBJ whole genome shotgun (WGS) entry which is preliminary data.</text>
</comment>
<dbReference type="CDD" id="cd07516">
    <property type="entry name" value="HAD_Pase"/>
    <property type="match status" value="1"/>
</dbReference>
<sequence>MTIIFSDIDGTLINKDLVVTPRTRKALILAVKSGHMFVPVSARMPEAIKPLISDFLPDTPIISYNGALVQDASGKVIDSKVMTPSEAVAICRFLEKQVPDVAWNVYSGSYWFSQNRSNFWIAREEDVVSLNSTEVSLEDIENLDEVHKLLLMGEPEVIVTLEDKLKQLFPQLSIARSLPYYIEVMASGIEKGRAVTLFAQHYGIEMADTIAFGDNYNDLDMLKAVGKGFVMANGPKEVQEMIGQVTSDHNHDGIAEILEELL</sequence>
<keyword evidence="1" id="KW-0378">Hydrolase</keyword>
<dbReference type="NCBIfam" id="TIGR00099">
    <property type="entry name" value="Cof-subfamily"/>
    <property type="match status" value="1"/>
</dbReference>
<dbReference type="SUPFAM" id="SSF56784">
    <property type="entry name" value="HAD-like"/>
    <property type="match status" value="1"/>
</dbReference>
<reference evidence="2" key="1">
    <citation type="journal article" date="2019" name="Int. J. Syst. Evol. Microbiol.">
        <title>The Global Catalogue of Microorganisms (GCM) 10K type strain sequencing project: providing services to taxonomists for standard genome sequencing and annotation.</title>
        <authorList>
            <consortium name="The Broad Institute Genomics Platform"/>
            <consortium name="The Broad Institute Genome Sequencing Center for Infectious Disease"/>
            <person name="Wu L."/>
            <person name="Ma J."/>
        </authorList>
    </citation>
    <scope>NUCLEOTIDE SEQUENCE [LARGE SCALE GENOMIC DNA]</scope>
    <source>
        <strain evidence="2">DT43</strain>
    </source>
</reference>
<dbReference type="Proteomes" id="UP001596110">
    <property type="component" value="Unassembled WGS sequence"/>
</dbReference>
<accession>A0ABW0UD30</accession>
<dbReference type="EMBL" id="JBHSOJ010000016">
    <property type="protein sequence ID" value="MFC5631252.1"/>
    <property type="molecule type" value="Genomic_DNA"/>
</dbReference>
<dbReference type="RefSeq" id="WP_156805254.1">
    <property type="nucleotide sequence ID" value="NZ_JBHSOJ010000016.1"/>
</dbReference>
<dbReference type="SFLD" id="SFLDS00003">
    <property type="entry name" value="Haloacid_Dehalogenase"/>
    <property type="match status" value="1"/>
</dbReference>
<dbReference type="Gene3D" id="3.40.50.1000">
    <property type="entry name" value="HAD superfamily/HAD-like"/>
    <property type="match status" value="1"/>
</dbReference>
<keyword evidence="2" id="KW-1185">Reference proteome</keyword>
<protein>
    <submittedName>
        <fullName evidence="1">Cof-type HAD-IIB family hydrolase</fullName>
        <ecNumber evidence="1">3.1.3.-</ecNumber>
    </submittedName>
</protein>
<dbReference type="InterPro" id="IPR036412">
    <property type="entry name" value="HAD-like_sf"/>
</dbReference>
<dbReference type="InterPro" id="IPR006379">
    <property type="entry name" value="HAD-SF_hydro_IIB"/>
</dbReference>
<dbReference type="NCBIfam" id="TIGR01484">
    <property type="entry name" value="HAD-SF-IIB"/>
    <property type="match status" value="1"/>
</dbReference>
<proteinExistence type="predicted"/>
<organism evidence="1 2">
    <name type="scientific">Streptococcus caledonicus</name>
    <dbReference type="NCBI Taxonomy" id="2614158"/>
    <lineage>
        <taxon>Bacteria</taxon>
        <taxon>Bacillati</taxon>
        <taxon>Bacillota</taxon>
        <taxon>Bacilli</taxon>
        <taxon>Lactobacillales</taxon>
        <taxon>Streptococcaceae</taxon>
        <taxon>Streptococcus</taxon>
    </lineage>
</organism>